<proteinExistence type="predicted"/>
<dbReference type="EMBL" id="CACVAY010000142">
    <property type="protein sequence ID" value="CAA6827753.1"/>
    <property type="molecule type" value="Genomic_DNA"/>
</dbReference>
<organism evidence="1">
    <name type="scientific">uncultured Thiotrichaceae bacterium</name>
    <dbReference type="NCBI Taxonomy" id="298394"/>
    <lineage>
        <taxon>Bacteria</taxon>
        <taxon>Pseudomonadati</taxon>
        <taxon>Pseudomonadota</taxon>
        <taxon>Gammaproteobacteria</taxon>
        <taxon>Thiotrichales</taxon>
        <taxon>Thiotrichaceae</taxon>
        <taxon>environmental samples</taxon>
    </lineage>
</organism>
<dbReference type="AlphaFoldDB" id="A0A6S6UJV3"/>
<reference evidence="1" key="1">
    <citation type="submission" date="2020-01" db="EMBL/GenBank/DDBJ databases">
        <authorList>
            <person name="Meier V. D."/>
            <person name="Meier V D."/>
        </authorList>
    </citation>
    <scope>NUCLEOTIDE SEQUENCE</scope>
    <source>
        <strain evidence="1">HLG_WM_MAG_07</strain>
    </source>
</reference>
<sequence>MIMFTQLPTPKTIQHRKKRPSFNSVYCLTSFLLAITPGAFANSHINSYLSSALVGTSNTHEVDTSINTANSWLEGAQFRTSLDSEDKQSYQLRLEPKNRQQVQTEKELLQLYSRLQSENINFEQSLVLKGLYLSLISTMQLKQRLSTQQAKLQLIQEEIGYYQRMVQTQDFNPEKLQKLTLEKKSLLNQITTTRVAFQNTAHQSNLDIKYFDLNQWVNPKYIRNYLSSHEKTNTKTSNPEIETALLKLKIAQAKRERMKSKQGFGVNLLQLEYEDSNKNSTSIGVGFRIPLGEDRFSNIEQGFNLIKIQDEIYSSRAKIDLSIKSRKLTLHNLQNQLTSLNRLESDINQRLAKSNKLPMFELMVNLKNQKLLLAEQRKDIHLSLIREYIYLLHDQGTLTQKPFRNWLLKGQPTI</sequence>
<evidence type="ECO:0008006" key="2">
    <source>
        <dbReference type="Google" id="ProtNLM"/>
    </source>
</evidence>
<name>A0A6S6UJV3_9GAMM</name>
<gene>
    <name evidence="1" type="ORF">HELGO_WM25229</name>
</gene>
<accession>A0A6S6UJV3</accession>
<evidence type="ECO:0000313" key="1">
    <source>
        <dbReference type="EMBL" id="CAA6827753.1"/>
    </source>
</evidence>
<protein>
    <recommendedName>
        <fullName evidence="2">TolC family protein</fullName>
    </recommendedName>
</protein>